<gene>
    <name evidence="1" type="ORF">VFPFJ_08024</name>
</gene>
<organism evidence="1 2">
    <name type="scientific">Purpureocillium lilacinum</name>
    <name type="common">Paecilomyces lilacinus</name>
    <dbReference type="NCBI Taxonomy" id="33203"/>
    <lineage>
        <taxon>Eukaryota</taxon>
        <taxon>Fungi</taxon>
        <taxon>Dikarya</taxon>
        <taxon>Ascomycota</taxon>
        <taxon>Pezizomycotina</taxon>
        <taxon>Sordariomycetes</taxon>
        <taxon>Hypocreomycetidae</taxon>
        <taxon>Hypocreales</taxon>
        <taxon>Ophiocordycipitaceae</taxon>
        <taxon>Purpureocillium</taxon>
    </lineage>
</organism>
<dbReference type="Proteomes" id="UP000078340">
    <property type="component" value="Unassembled WGS sequence"/>
</dbReference>
<proteinExistence type="predicted"/>
<dbReference type="GeneID" id="28890147"/>
<comment type="caution">
    <text evidence="1">The sequence shown here is derived from an EMBL/GenBank/DDBJ whole genome shotgun (WGS) entry which is preliminary data.</text>
</comment>
<sequence length="218" mass="24551">MAEAEPSAQVGTAIDVLPASLAHRIMKLLEGQDFLTWLQQLQKGVGDAGLLAYLEDSVARPDKPGWEQVDFDRKRAVVNNVIFESLNSVVQRSVADRINGNLNTVSPRDLVRKVNSDVIWPSLYYLYLSRFTAFPKRYSLSGGERATLKRLHDEWDLLKACERGVSDDVYISTVMGLLDETPHQIAFFNAIIGGMQHFSLAEAEVRSWLKVRFNVLDI</sequence>
<name>A0A179H627_PURLI</name>
<dbReference type="KEGG" id="plj:28890147"/>
<dbReference type="AlphaFoldDB" id="A0A179H627"/>
<evidence type="ECO:0000313" key="1">
    <source>
        <dbReference type="EMBL" id="OAQ85635.1"/>
    </source>
</evidence>
<accession>A0A179H627</accession>
<protein>
    <submittedName>
        <fullName evidence="1">Uncharacterized protein</fullName>
    </submittedName>
</protein>
<reference evidence="1 2" key="1">
    <citation type="submission" date="2016-02" db="EMBL/GenBank/DDBJ databases">
        <title>Biosynthesis of antibiotic leucinostatins and their inhibition on Phytophthora in bio-control Purpureocillium lilacinum.</title>
        <authorList>
            <person name="Wang G."/>
            <person name="Liu Z."/>
            <person name="Lin R."/>
            <person name="Li E."/>
            <person name="Mao Z."/>
            <person name="Ling J."/>
            <person name="Yin W."/>
            <person name="Xie B."/>
        </authorList>
    </citation>
    <scope>NUCLEOTIDE SEQUENCE [LARGE SCALE GENOMIC DNA]</scope>
    <source>
        <strain evidence="1">PLFJ-1</strain>
    </source>
</reference>
<dbReference type="EMBL" id="LSBI01000007">
    <property type="protein sequence ID" value="OAQ85635.1"/>
    <property type="molecule type" value="Genomic_DNA"/>
</dbReference>
<evidence type="ECO:0000313" key="2">
    <source>
        <dbReference type="Proteomes" id="UP000078340"/>
    </source>
</evidence>